<keyword evidence="2" id="KW-1185">Reference proteome</keyword>
<dbReference type="PANTHER" id="PTHR10000">
    <property type="entry name" value="PHOSPHOSERINE PHOSPHATASE"/>
    <property type="match status" value="1"/>
</dbReference>
<dbReference type="InterPro" id="IPR000150">
    <property type="entry name" value="Cof"/>
</dbReference>
<dbReference type="GO" id="GO:0000287">
    <property type="term" value="F:magnesium ion binding"/>
    <property type="evidence" value="ECO:0007669"/>
    <property type="project" value="TreeGrafter"/>
</dbReference>
<dbReference type="HOGENOM" id="CLU_044146_0_1_9"/>
<dbReference type="Gene3D" id="3.40.50.1000">
    <property type="entry name" value="HAD superfamily/HAD-like"/>
    <property type="match status" value="1"/>
</dbReference>
<organism evidence="1 2">
    <name type="scientific">Granulicatella adiacens ATCC 49175</name>
    <dbReference type="NCBI Taxonomy" id="638301"/>
    <lineage>
        <taxon>Bacteria</taxon>
        <taxon>Bacillati</taxon>
        <taxon>Bacillota</taxon>
        <taxon>Bacilli</taxon>
        <taxon>Lactobacillales</taxon>
        <taxon>Carnobacteriaceae</taxon>
        <taxon>Granulicatella</taxon>
    </lineage>
</organism>
<proteinExistence type="predicted"/>
<dbReference type="CDD" id="cd07516">
    <property type="entry name" value="HAD_Pase"/>
    <property type="match status" value="1"/>
</dbReference>
<dbReference type="Pfam" id="PF08282">
    <property type="entry name" value="Hydrolase_3"/>
    <property type="match status" value="1"/>
</dbReference>
<dbReference type="SFLD" id="SFLDS00003">
    <property type="entry name" value="Haloacid_Dehalogenase"/>
    <property type="match status" value="1"/>
</dbReference>
<dbReference type="NCBIfam" id="TIGR00099">
    <property type="entry name" value="Cof-subfamily"/>
    <property type="match status" value="1"/>
</dbReference>
<dbReference type="Proteomes" id="UP000005926">
    <property type="component" value="Unassembled WGS sequence"/>
</dbReference>
<sequence>MAIKLIAIDIDGTLLNSKREITPRVKAALNAASAQGVYVVLCTGRPYPGVEGLLQELNLVNDHDYVVTYNGTLVQQTGSKKALVRFSMTHDDLKRVNDYATKYNVHYHAIDEEAIYVPTETVGKYSIHESELVGMPIVHQLYKDIPADKEFVKIMFVDEPEVLEELIPNLSDDFKSSYNIFRSASFYLEVIHPEASKGKAVHHLADKLGLTPDEVMCLGDHENDRDMIEYAGLGVAMGNAIDSIKEIANFVTTTNDEDGVAVAVEKFVLNKEN</sequence>
<accession>C8NHS8</accession>
<protein>
    <submittedName>
        <fullName evidence="1">Cof-like hydrolase</fullName>
    </submittedName>
</protein>
<dbReference type="SUPFAM" id="SSF56784">
    <property type="entry name" value="HAD-like"/>
    <property type="match status" value="1"/>
</dbReference>
<dbReference type="RefSeq" id="WP_005608034.1">
    <property type="nucleotide sequence ID" value="NZ_CP102283.1"/>
</dbReference>
<dbReference type="AlphaFoldDB" id="C8NHS8"/>
<dbReference type="SFLD" id="SFLDG01144">
    <property type="entry name" value="C2.B.4:_PGP_Like"/>
    <property type="match status" value="1"/>
</dbReference>
<dbReference type="InterPro" id="IPR006379">
    <property type="entry name" value="HAD-SF_hydro_IIB"/>
</dbReference>
<dbReference type="Gene3D" id="3.30.1240.10">
    <property type="match status" value="1"/>
</dbReference>
<name>C8NHS8_9LACT</name>
<dbReference type="NCBIfam" id="TIGR01484">
    <property type="entry name" value="HAD-SF-IIB"/>
    <property type="match status" value="1"/>
</dbReference>
<dbReference type="eggNOG" id="COG0561">
    <property type="taxonomic scope" value="Bacteria"/>
</dbReference>
<dbReference type="GO" id="GO:0005829">
    <property type="term" value="C:cytosol"/>
    <property type="evidence" value="ECO:0007669"/>
    <property type="project" value="TreeGrafter"/>
</dbReference>
<dbReference type="GO" id="GO:0016791">
    <property type="term" value="F:phosphatase activity"/>
    <property type="evidence" value="ECO:0007669"/>
    <property type="project" value="UniProtKB-ARBA"/>
</dbReference>
<reference evidence="1 2" key="1">
    <citation type="submission" date="2009-08" db="EMBL/GenBank/DDBJ databases">
        <authorList>
            <person name="Muzny D."/>
            <person name="Qin X."/>
            <person name="Deng J."/>
            <person name="Jiang H."/>
            <person name="Liu Y."/>
            <person name="Qu J."/>
            <person name="Song X.-Z."/>
            <person name="Zhang L."/>
            <person name="Thornton R."/>
            <person name="Coyle M."/>
            <person name="Francisco L."/>
            <person name="Jackson L."/>
            <person name="Javaid M."/>
            <person name="Korchina V."/>
            <person name="Kovar C."/>
            <person name="Mata R."/>
            <person name="Mathew T."/>
            <person name="Ngo R."/>
            <person name="Nguyen L."/>
            <person name="Nguyen N."/>
            <person name="Okwuonu G."/>
            <person name="Ongeri F."/>
            <person name="Pham C."/>
            <person name="Simmons D."/>
            <person name="Wilczek-Boney K."/>
            <person name="Hale W."/>
            <person name="Jakkamsetti A."/>
            <person name="Pham P."/>
            <person name="Ruth R."/>
            <person name="San Lucas F."/>
            <person name="Warren J."/>
            <person name="Zhang J."/>
            <person name="Zhao Z."/>
            <person name="Zhou C."/>
            <person name="Zhu D."/>
            <person name="Lee S."/>
            <person name="Bess C."/>
            <person name="Blankenburg K."/>
            <person name="Forbes L."/>
            <person name="Fu Q."/>
            <person name="Gubbala S."/>
            <person name="Hirani K."/>
            <person name="Jayaseelan J.C."/>
            <person name="Lara F."/>
            <person name="Munidasa M."/>
            <person name="Palculict T."/>
            <person name="Patil S."/>
            <person name="Pu L.-L."/>
            <person name="Saada N."/>
            <person name="Tang L."/>
            <person name="Weissenberger G."/>
            <person name="Zhu Y."/>
            <person name="Hemphill L."/>
            <person name="Shang Y."/>
            <person name="Youmans B."/>
            <person name="Ayvaz T."/>
            <person name="Ross M."/>
            <person name="Santibanez J."/>
            <person name="Aqrawi P."/>
            <person name="Gross S."/>
            <person name="Joshi V."/>
            <person name="Fowler G."/>
            <person name="Nazareth L."/>
            <person name="Reid J."/>
            <person name="Worley K."/>
            <person name="Petrosino J."/>
            <person name="Highlander S."/>
            <person name="Gibbs R."/>
        </authorList>
    </citation>
    <scope>NUCLEOTIDE SEQUENCE [LARGE SCALE GENOMIC DNA]</scope>
    <source>
        <strain evidence="1 2">ATCC 49175</strain>
    </source>
</reference>
<dbReference type="STRING" id="638301.HMPREF0444_1473"/>
<dbReference type="InterPro" id="IPR036412">
    <property type="entry name" value="HAD-like_sf"/>
</dbReference>
<keyword evidence="1" id="KW-0378">Hydrolase</keyword>
<comment type="caution">
    <text evidence="1">The sequence shown here is derived from an EMBL/GenBank/DDBJ whole genome shotgun (WGS) entry which is preliminary data.</text>
</comment>
<dbReference type="EMBL" id="ACKZ01000021">
    <property type="protein sequence ID" value="EEW36741.1"/>
    <property type="molecule type" value="Genomic_DNA"/>
</dbReference>
<dbReference type="NCBIfam" id="NF007806">
    <property type="entry name" value="PRK10513.1"/>
    <property type="match status" value="1"/>
</dbReference>
<evidence type="ECO:0000313" key="2">
    <source>
        <dbReference type="Proteomes" id="UP000005926"/>
    </source>
</evidence>
<dbReference type="PANTHER" id="PTHR10000:SF8">
    <property type="entry name" value="HAD SUPERFAMILY HYDROLASE-LIKE, TYPE 3"/>
    <property type="match status" value="1"/>
</dbReference>
<dbReference type="InterPro" id="IPR023214">
    <property type="entry name" value="HAD_sf"/>
</dbReference>
<dbReference type="SFLD" id="SFLDG01140">
    <property type="entry name" value="C2.B:_Phosphomannomutase_and_P"/>
    <property type="match status" value="1"/>
</dbReference>
<dbReference type="GeneID" id="78412212"/>
<dbReference type="PROSITE" id="PS01228">
    <property type="entry name" value="COF_1"/>
    <property type="match status" value="1"/>
</dbReference>
<gene>
    <name evidence="1" type="ORF">HMPREF0444_1473</name>
</gene>
<evidence type="ECO:0000313" key="1">
    <source>
        <dbReference type="EMBL" id="EEW36741.1"/>
    </source>
</evidence>